<dbReference type="EMBL" id="KN818237">
    <property type="protein sequence ID" value="KIL66163.1"/>
    <property type="molecule type" value="Genomic_DNA"/>
</dbReference>
<evidence type="ECO:0000256" key="3">
    <source>
        <dbReference type="ARBA" id="ARBA00022614"/>
    </source>
</evidence>
<dbReference type="InterPro" id="IPR032675">
    <property type="entry name" value="LRR_dom_sf"/>
</dbReference>
<dbReference type="STRING" id="946122.A0A0C2XBF7"/>
<dbReference type="Pfam" id="PF13855">
    <property type="entry name" value="LRR_8"/>
    <property type="match status" value="1"/>
</dbReference>
<dbReference type="InterPro" id="IPR003591">
    <property type="entry name" value="Leu-rich_rpt_typical-subtyp"/>
</dbReference>
<sequence length="439" mass="49776">MDTDDEYIQRLASFIRANEVRLAQSPFLYPRNSLSWFPFYGPQRPVILSIQYHHLYDLLLRLEALGLPVGPLDVSFDIPSHPAKYISLSTHSDRSEVLSLNSFRSSISAITSLSLPSYWWLKPDPRAINLDLKYIYSCFTKLPAILIKAAEPNSVPAMFRGSLDISLLPLDVFKNMQSLECVDIDPRILIGWDRLAQSLRSLKIRRSGIEDLSDIFLKSILHDEAQRGSGNPHPHLGQNPDLSSHDDLQEERGPSVTHHPAPAQNLHPLSWTFLKYLSLRENAMTFFPTNVLSCLTSLTHLDLASNLLVSVPLGLATLYNLIFLDLSDNLIDTVLGIYTELVQIQTLHLTRNRLESICGLERLKTLSRVDLRQNLIQESAEIGRLSTLPNITEVWVDGNPFLEREENYRVKCFDVFWKEGKVIRLDGATPNILERSGLS</sequence>
<comment type="subcellular location">
    <subcellularLocation>
        <location evidence="1">Cytoplasm</location>
    </subcellularLocation>
</comment>
<gene>
    <name evidence="6" type="ORF">M378DRAFT_75548</name>
</gene>
<dbReference type="InParanoid" id="A0A0C2XBF7"/>
<dbReference type="Gene3D" id="3.80.10.10">
    <property type="entry name" value="Ribonuclease Inhibitor"/>
    <property type="match status" value="2"/>
</dbReference>
<name>A0A0C2XBF7_AMAMK</name>
<accession>A0A0C2XBF7</accession>
<dbReference type="InterPro" id="IPR001611">
    <property type="entry name" value="Leu-rich_rpt"/>
</dbReference>
<evidence type="ECO:0000256" key="4">
    <source>
        <dbReference type="ARBA" id="ARBA00022737"/>
    </source>
</evidence>
<keyword evidence="4" id="KW-0677">Repeat</keyword>
<dbReference type="AlphaFoldDB" id="A0A0C2XBF7"/>
<evidence type="ECO:0000313" key="7">
    <source>
        <dbReference type="Proteomes" id="UP000054549"/>
    </source>
</evidence>
<protein>
    <submittedName>
        <fullName evidence="6">Uncharacterized protein</fullName>
    </submittedName>
</protein>
<proteinExistence type="predicted"/>
<dbReference type="SUPFAM" id="SSF52075">
    <property type="entry name" value="Outer arm dynein light chain 1"/>
    <property type="match status" value="1"/>
</dbReference>
<dbReference type="HOGENOM" id="CLU_009538_0_0_1"/>
<feature type="compositionally biased region" description="Basic and acidic residues" evidence="5">
    <location>
        <begin position="243"/>
        <end position="253"/>
    </location>
</feature>
<evidence type="ECO:0000256" key="2">
    <source>
        <dbReference type="ARBA" id="ARBA00022490"/>
    </source>
</evidence>
<evidence type="ECO:0000256" key="1">
    <source>
        <dbReference type="ARBA" id="ARBA00004496"/>
    </source>
</evidence>
<feature type="region of interest" description="Disordered" evidence="5">
    <location>
        <begin position="227"/>
        <end position="263"/>
    </location>
</feature>
<dbReference type="FunCoup" id="A0A0C2XBF7">
    <property type="interactions" value="300"/>
</dbReference>
<organism evidence="6 7">
    <name type="scientific">Amanita muscaria (strain Koide BX008)</name>
    <dbReference type="NCBI Taxonomy" id="946122"/>
    <lineage>
        <taxon>Eukaryota</taxon>
        <taxon>Fungi</taxon>
        <taxon>Dikarya</taxon>
        <taxon>Basidiomycota</taxon>
        <taxon>Agaricomycotina</taxon>
        <taxon>Agaricomycetes</taxon>
        <taxon>Agaricomycetidae</taxon>
        <taxon>Agaricales</taxon>
        <taxon>Pluteineae</taxon>
        <taxon>Amanitaceae</taxon>
        <taxon>Amanita</taxon>
    </lineage>
</organism>
<keyword evidence="2" id="KW-0963">Cytoplasm</keyword>
<dbReference type="PANTHER" id="PTHR15454">
    <property type="entry name" value="NISCHARIN RELATED"/>
    <property type="match status" value="1"/>
</dbReference>
<dbReference type="SMART" id="SM00369">
    <property type="entry name" value="LRR_TYP"/>
    <property type="match status" value="3"/>
</dbReference>
<evidence type="ECO:0000313" key="6">
    <source>
        <dbReference type="EMBL" id="KIL66163.1"/>
    </source>
</evidence>
<dbReference type="GO" id="GO:0005737">
    <property type="term" value="C:cytoplasm"/>
    <property type="evidence" value="ECO:0007669"/>
    <property type="project" value="UniProtKB-SubCell"/>
</dbReference>
<feature type="non-terminal residue" evidence="6">
    <location>
        <position position="439"/>
    </location>
</feature>
<dbReference type="Proteomes" id="UP000054549">
    <property type="component" value="Unassembled WGS sequence"/>
</dbReference>
<dbReference type="PROSITE" id="PS51450">
    <property type="entry name" value="LRR"/>
    <property type="match status" value="1"/>
</dbReference>
<dbReference type="PANTHER" id="PTHR15454:SF69">
    <property type="entry name" value="SERINE_THREONINE-PROTEIN KINASE 11-INTERACTING PROTEIN"/>
    <property type="match status" value="1"/>
</dbReference>
<reference evidence="6 7" key="1">
    <citation type="submission" date="2014-04" db="EMBL/GenBank/DDBJ databases">
        <title>Evolutionary Origins and Diversification of the Mycorrhizal Mutualists.</title>
        <authorList>
            <consortium name="DOE Joint Genome Institute"/>
            <consortium name="Mycorrhizal Genomics Consortium"/>
            <person name="Kohler A."/>
            <person name="Kuo A."/>
            <person name="Nagy L.G."/>
            <person name="Floudas D."/>
            <person name="Copeland A."/>
            <person name="Barry K.W."/>
            <person name="Cichocki N."/>
            <person name="Veneault-Fourrey C."/>
            <person name="LaButti K."/>
            <person name="Lindquist E.A."/>
            <person name="Lipzen A."/>
            <person name="Lundell T."/>
            <person name="Morin E."/>
            <person name="Murat C."/>
            <person name="Riley R."/>
            <person name="Ohm R."/>
            <person name="Sun H."/>
            <person name="Tunlid A."/>
            <person name="Henrissat B."/>
            <person name="Grigoriev I.V."/>
            <person name="Hibbett D.S."/>
            <person name="Martin F."/>
        </authorList>
    </citation>
    <scope>NUCLEOTIDE SEQUENCE [LARGE SCALE GENOMIC DNA]</scope>
    <source>
        <strain evidence="6 7">Koide BX008</strain>
    </source>
</reference>
<dbReference type="OrthoDB" id="676979at2759"/>
<keyword evidence="7" id="KW-1185">Reference proteome</keyword>
<keyword evidence="3" id="KW-0433">Leucine-rich repeat</keyword>
<evidence type="ECO:0000256" key="5">
    <source>
        <dbReference type="SAM" id="MobiDB-lite"/>
    </source>
</evidence>